<keyword evidence="6" id="KW-0007">Acetylation</keyword>
<reference evidence="10" key="2">
    <citation type="submission" date="2025-09" db="UniProtKB">
        <authorList>
            <consortium name="Ensembl"/>
        </authorList>
    </citation>
    <scope>IDENTIFICATION</scope>
</reference>
<dbReference type="Gene3D" id="2.30.39.10">
    <property type="entry name" value="Alpha-1-antitrypsin, domain 1"/>
    <property type="match status" value="1"/>
</dbReference>
<evidence type="ECO:0000256" key="7">
    <source>
        <dbReference type="ARBA" id="ARBA00038828"/>
    </source>
</evidence>
<reference evidence="10" key="1">
    <citation type="submission" date="2025-08" db="UniProtKB">
        <authorList>
            <consortium name="Ensembl"/>
        </authorList>
    </citation>
    <scope>IDENTIFICATION</scope>
</reference>
<accession>A0A8C6SWZ1</accession>
<comment type="similarity">
    <text evidence="2">Belongs to the serpin family. Ov-serpin subfamily.</text>
</comment>
<dbReference type="InterPro" id="IPR036186">
    <property type="entry name" value="Serpin_sf"/>
</dbReference>
<dbReference type="InterPro" id="IPR042178">
    <property type="entry name" value="Serpin_sf_1"/>
</dbReference>
<comment type="subcellular location">
    <subcellularLocation>
        <location evidence="1">Cytoplasm</location>
    </subcellularLocation>
</comment>
<dbReference type="InterPro" id="IPR042185">
    <property type="entry name" value="Serpin_sf_2"/>
</dbReference>
<evidence type="ECO:0000256" key="4">
    <source>
        <dbReference type="ARBA" id="ARBA00022690"/>
    </source>
</evidence>
<keyword evidence="4" id="KW-0646">Protease inhibitor</keyword>
<dbReference type="Gene3D" id="2.10.310.10">
    <property type="entry name" value="Serpins superfamily"/>
    <property type="match status" value="1"/>
</dbReference>
<dbReference type="GO" id="GO:0005737">
    <property type="term" value="C:cytoplasm"/>
    <property type="evidence" value="ECO:0007669"/>
    <property type="project" value="UniProtKB-SubCell"/>
</dbReference>
<organism evidence="10 11">
    <name type="scientific">Neogobius melanostomus</name>
    <name type="common">round goby</name>
    <dbReference type="NCBI Taxonomy" id="47308"/>
    <lineage>
        <taxon>Eukaryota</taxon>
        <taxon>Metazoa</taxon>
        <taxon>Chordata</taxon>
        <taxon>Craniata</taxon>
        <taxon>Vertebrata</taxon>
        <taxon>Euteleostomi</taxon>
        <taxon>Actinopterygii</taxon>
        <taxon>Neopterygii</taxon>
        <taxon>Teleostei</taxon>
        <taxon>Neoteleostei</taxon>
        <taxon>Acanthomorphata</taxon>
        <taxon>Gobiaria</taxon>
        <taxon>Gobiiformes</taxon>
        <taxon>Gobioidei</taxon>
        <taxon>Gobiidae</taxon>
        <taxon>Benthophilinae</taxon>
        <taxon>Neogobiini</taxon>
        <taxon>Neogobius</taxon>
    </lineage>
</organism>
<dbReference type="SUPFAM" id="SSF56574">
    <property type="entry name" value="Serpins"/>
    <property type="match status" value="1"/>
</dbReference>
<comment type="subunit">
    <text evidence="7">Forms a complex with the monomeric form of beta-tryptase.</text>
</comment>
<dbReference type="Gene3D" id="3.30.497.10">
    <property type="entry name" value="Antithrombin, subunit I, domain 2"/>
    <property type="match status" value="1"/>
</dbReference>
<protein>
    <recommendedName>
        <fullName evidence="8">Serpin B6</fullName>
    </recommendedName>
</protein>
<dbReference type="Ensembl" id="ENSNMLT00000012925.1">
    <property type="protein sequence ID" value="ENSNMLP00000011433.1"/>
    <property type="gene ID" value="ENSNMLG00000007820.1"/>
</dbReference>
<dbReference type="InterPro" id="IPR000215">
    <property type="entry name" value="Serpin_fam"/>
</dbReference>
<evidence type="ECO:0000259" key="9">
    <source>
        <dbReference type="SMART" id="SM00093"/>
    </source>
</evidence>
<dbReference type="Gene3D" id="1.10.287.580">
    <property type="entry name" value="Helix hairpin bin"/>
    <property type="match status" value="1"/>
</dbReference>
<sequence length="436" mass="49301">MGSETFLSKANTRFALDLFKKFSEEDNTGNIFYSPFSISAALAMVKLGAAGNTATQMSEVLCFSEPAVPQPPGDGPQMQQTHRPYAMQSQMQTRMQMRNQITSRLPAYLVKCLKPQDDKENVDANFGQLFGELNKPDALYALSIANRLYGEQTFTFNRDFLSETKKHYDAQLETVDFASNAEASRIQINNWVKEKTQDKIIDLLASDAVGSSTRLVLVNAIYFKGKWAAQFEEESTFDTEFRLNKTDKKPVKMMRQKIKFPFSFLEEVNCKVLELPYKGEDLSMIIFLPIDIEDDTTGLEKLEKELTYDKFKEWTGKDRMLQVEVEVSLPRFKMEESYDMKKVLTSMGMVDAFDVSKSNFSGMSVSNDLVLSAVVHKAYVEVNEEGTEAAAATAAVVLERAAMIVEKFTADHPFLFFIRHNSSNTVLFAGRFSSPE</sequence>
<dbReference type="GO" id="GO:0005615">
    <property type="term" value="C:extracellular space"/>
    <property type="evidence" value="ECO:0007669"/>
    <property type="project" value="InterPro"/>
</dbReference>
<name>A0A8C6SWZ1_9GOBI</name>
<evidence type="ECO:0000256" key="5">
    <source>
        <dbReference type="ARBA" id="ARBA00022900"/>
    </source>
</evidence>
<keyword evidence="11" id="KW-1185">Reference proteome</keyword>
<proteinExistence type="inferred from homology"/>
<dbReference type="Pfam" id="PF00079">
    <property type="entry name" value="Serpin"/>
    <property type="match status" value="1"/>
</dbReference>
<dbReference type="GO" id="GO:0004867">
    <property type="term" value="F:serine-type endopeptidase inhibitor activity"/>
    <property type="evidence" value="ECO:0007669"/>
    <property type="project" value="UniProtKB-KW"/>
</dbReference>
<dbReference type="PANTHER" id="PTHR11461:SF204">
    <property type="entry name" value="SERPIN B6"/>
    <property type="match status" value="1"/>
</dbReference>
<dbReference type="AlphaFoldDB" id="A0A8C6SWZ1"/>
<dbReference type="SMART" id="SM00093">
    <property type="entry name" value="SERPIN"/>
    <property type="match status" value="1"/>
</dbReference>
<dbReference type="Proteomes" id="UP000694523">
    <property type="component" value="Unplaced"/>
</dbReference>
<dbReference type="FunFam" id="2.30.39.10:FF:000014">
    <property type="entry name" value="Serpin family B member 9"/>
    <property type="match status" value="1"/>
</dbReference>
<evidence type="ECO:0000256" key="3">
    <source>
        <dbReference type="ARBA" id="ARBA00022490"/>
    </source>
</evidence>
<feature type="domain" description="Serpin" evidence="9">
    <location>
        <begin position="16"/>
        <end position="435"/>
    </location>
</feature>
<dbReference type="PROSITE" id="PS00284">
    <property type="entry name" value="SERPIN"/>
    <property type="match status" value="1"/>
</dbReference>
<evidence type="ECO:0000313" key="10">
    <source>
        <dbReference type="Ensembl" id="ENSNMLP00000011433.1"/>
    </source>
</evidence>
<dbReference type="InterPro" id="IPR023796">
    <property type="entry name" value="Serpin_dom"/>
</dbReference>
<dbReference type="InterPro" id="IPR023795">
    <property type="entry name" value="Serpin_CS"/>
</dbReference>
<keyword evidence="5" id="KW-0722">Serine protease inhibitor</keyword>
<evidence type="ECO:0000313" key="11">
    <source>
        <dbReference type="Proteomes" id="UP000694523"/>
    </source>
</evidence>
<dbReference type="CDD" id="cd19956">
    <property type="entry name" value="serpinB"/>
    <property type="match status" value="1"/>
</dbReference>
<keyword evidence="3" id="KW-0963">Cytoplasm</keyword>
<evidence type="ECO:0000256" key="8">
    <source>
        <dbReference type="ARBA" id="ARBA00039202"/>
    </source>
</evidence>
<evidence type="ECO:0000256" key="2">
    <source>
        <dbReference type="ARBA" id="ARBA00006426"/>
    </source>
</evidence>
<evidence type="ECO:0000256" key="6">
    <source>
        <dbReference type="ARBA" id="ARBA00022990"/>
    </source>
</evidence>
<evidence type="ECO:0000256" key="1">
    <source>
        <dbReference type="ARBA" id="ARBA00004496"/>
    </source>
</evidence>
<dbReference type="PANTHER" id="PTHR11461">
    <property type="entry name" value="SERINE PROTEASE INHIBITOR, SERPIN"/>
    <property type="match status" value="1"/>
</dbReference>